<dbReference type="SMR" id="W0FZ77"/>
<evidence type="ECO:0000259" key="2">
    <source>
        <dbReference type="Pfam" id="PF00080"/>
    </source>
</evidence>
<sequence>MLAYFVLPSSAALLSYTMSKNRIGDCEKGDTEKKAICLVNPEKNQVAKGIVHFEQENQYAKTHIFGNFTNLSKNHAHGFHIHVYGNLSKGCLTAGPHYNPYAKEHGGPHSTVRHVGDLGNVFSDSEGNASFDHWDPQIALSGSNSVIGRACVLHKFTDDHGCGGNGESKKTGNAGPRIGCGVIGLDA</sequence>
<proteinExistence type="inferred from homology"/>
<evidence type="ECO:0000313" key="3">
    <source>
        <dbReference type="EMBL" id="AHF46568.1"/>
    </source>
</evidence>
<dbReference type="EC" id="1.15.1.1" evidence="1"/>
<evidence type="ECO:0000256" key="1">
    <source>
        <dbReference type="RuleBase" id="RU000393"/>
    </source>
</evidence>
<keyword evidence="1" id="KW-0186">Copper</keyword>
<dbReference type="EMBL" id="KF740481">
    <property type="protein sequence ID" value="AHF46568.1"/>
    <property type="molecule type" value="Genomic_DNA"/>
</dbReference>
<dbReference type="AlphaFoldDB" id="W0FZ77"/>
<dbReference type="SUPFAM" id="SSF49329">
    <property type="entry name" value="Cu,Zn superoxide dismutase-like"/>
    <property type="match status" value="1"/>
</dbReference>
<dbReference type="GO" id="GO:0004784">
    <property type="term" value="F:superoxide dismutase activity"/>
    <property type="evidence" value="ECO:0007669"/>
    <property type="project" value="UniProtKB-EC"/>
</dbReference>
<dbReference type="Pfam" id="PF00080">
    <property type="entry name" value="Sod_Cu"/>
    <property type="match status" value="1"/>
</dbReference>
<comment type="cofactor">
    <cofactor evidence="1">
        <name>Zn(2+)</name>
        <dbReference type="ChEBI" id="CHEBI:29105"/>
    </cofactor>
    <text evidence="1">Binds 1 zinc ion per subunit.</text>
</comment>
<dbReference type="PRINTS" id="PR00068">
    <property type="entry name" value="CUZNDISMTASE"/>
</dbReference>
<feature type="domain" description="Superoxide dismutase copper/zinc binding" evidence="2">
    <location>
        <begin position="48"/>
        <end position="183"/>
    </location>
</feature>
<accession>W0FZ77</accession>
<dbReference type="Gene3D" id="2.60.40.200">
    <property type="entry name" value="Superoxide dismutase, copper/zinc binding domain"/>
    <property type="match status" value="1"/>
</dbReference>
<name>W0FZ77_EUPFO</name>
<dbReference type="InterPro" id="IPR001424">
    <property type="entry name" value="SOD_Cu_Zn_dom"/>
</dbReference>
<dbReference type="GO" id="GO:0005507">
    <property type="term" value="F:copper ion binding"/>
    <property type="evidence" value="ECO:0007669"/>
    <property type="project" value="InterPro"/>
</dbReference>
<reference evidence="3" key="1">
    <citation type="journal article" date="2015" name="Protist">
        <title>Cu,Zn superoxide dismutases from Tetrahymena thermophila: molecular evolution and gene expression of the first line of antioxidant defenses.</title>
        <authorList>
            <person name="Ferro D."/>
            <person name="Bakiu R."/>
            <person name="De Pitta C."/>
            <person name="Boldrin F."/>
            <person name="Cattalini F."/>
            <person name="Pucciarelli S."/>
            <person name="Miceli C."/>
            <person name="Santovito G."/>
        </authorList>
    </citation>
    <scope>NUCLEOTIDE SEQUENCE</scope>
</reference>
<keyword evidence="1" id="KW-0862">Zinc</keyword>
<dbReference type="InterPro" id="IPR018152">
    <property type="entry name" value="SOD_Cu/Zn_BS"/>
</dbReference>
<dbReference type="InterPro" id="IPR024134">
    <property type="entry name" value="SOD_Cu/Zn_/chaperone"/>
</dbReference>
<protein>
    <recommendedName>
        <fullName evidence="1">Superoxide dismutase [Cu-Zn]</fullName>
        <ecNumber evidence="1">1.15.1.1</ecNumber>
    </recommendedName>
</protein>
<dbReference type="CDD" id="cd00305">
    <property type="entry name" value="Cu-Zn_Superoxide_Dismutase"/>
    <property type="match status" value="1"/>
</dbReference>
<dbReference type="InterPro" id="IPR036423">
    <property type="entry name" value="SOD-like_Cu/Zn_dom_sf"/>
</dbReference>
<dbReference type="PROSITE" id="PS00332">
    <property type="entry name" value="SOD_CU_ZN_2"/>
    <property type="match status" value="1"/>
</dbReference>
<organism evidence="3">
    <name type="scientific">Euplotes focardii</name>
    <dbReference type="NCBI Taxonomy" id="36767"/>
    <lineage>
        <taxon>Eukaryota</taxon>
        <taxon>Sar</taxon>
        <taxon>Alveolata</taxon>
        <taxon>Ciliophora</taxon>
        <taxon>Intramacronucleata</taxon>
        <taxon>Spirotrichea</taxon>
        <taxon>Hypotrichia</taxon>
        <taxon>Euplotida</taxon>
        <taxon>Euplotidae</taxon>
        <taxon>Euplotes</taxon>
    </lineage>
</organism>
<comment type="catalytic activity">
    <reaction evidence="1">
        <text>2 superoxide + 2 H(+) = H2O2 + O2</text>
        <dbReference type="Rhea" id="RHEA:20696"/>
        <dbReference type="ChEBI" id="CHEBI:15378"/>
        <dbReference type="ChEBI" id="CHEBI:15379"/>
        <dbReference type="ChEBI" id="CHEBI:16240"/>
        <dbReference type="ChEBI" id="CHEBI:18421"/>
        <dbReference type="EC" id="1.15.1.1"/>
    </reaction>
</comment>
<comment type="function">
    <text evidence="1">Destroys radicals which are normally produced within the cells and which are toxic to biological systems.</text>
</comment>
<keyword evidence="1" id="KW-0479">Metal-binding</keyword>
<comment type="cofactor">
    <cofactor evidence="1">
        <name>Cu cation</name>
        <dbReference type="ChEBI" id="CHEBI:23378"/>
    </cofactor>
    <text evidence="1">Binds 1 copper ion per subunit.</text>
</comment>
<keyword evidence="1" id="KW-0560">Oxidoreductase</keyword>
<dbReference type="PANTHER" id="PTHR10003">
    <property type="entry name" value="SUPEROXIDE DISMUTASE CU-ZN -RELATED"/>
    <property type="match status" value="1"/>
</dbReference>
<gene>
    <name evidence="3" type="primary">CuZnsod1</name>
</gene>
<comment type="similarity">
    <text evidence="1">Belongs to the Cu-Zn superoxide dismutase family.</text>
</comment>